<evidence type="ECO:0000313" key="2">
    <source>
        <dbReference type="EMBL" id="TNC41813.1"/>
    </source>
</evidence>
<dbReference type="RefSeq" id="WP_139087933.1">
    <property type="nucleotide sequence ID" value="NZ_VDFR01000084.1"/>
</dbReference>
<dbReference type="InterPro" id="IPR045598">
    <property type="entry name" value="DUF6457"/>
</dbReference>
<dbReference type="Pfam" id="PF20058">
    <property type="entry name" value="DUF6457"/>
    <property type="match status" value="1"/>
</dbReference>
<sequence>MSTSTGPERSLADWGDVVCATLGIEPDYDLHAILDTARDVAHAVERPAAPLTAFLVGFAAAQAGGTAEDLDQALDRVTVLAQEWTA</sequence>
<evidence type="ECO:0000259" key="1">
    <source>
        <dbReference type="Pfam" id="PF20058"/>
    </source>
</evidence>
<evidence type="ECO:0000313" key="3">
    <source>
        <dbReference type="EMBL" id="TNC43171.1"/>
    </source>
</evidence>
<dbReference type="OrthoDB" id="4735656at2"/>
<accession>A0A5C4MMA9</accession>
<organism evidence="3 4">
    <name type="scientific">Mumia zhuanghuii</name>
    <dbReference type="NCBI Taxonomy" id="2585211"/>
    <lineage>
        <taxon>Bacteria</taxon>
        <taxon>Bacillati</taxon>
        <taxon>Actinomycetota</taxon>
        <taxon>Actinomycetes</taxon>
        <taxon>Propionibacteriales</taxon>
        <taxon>Nocardioidaceae</taxon>
        <taxon>Mumia</taxon>
    </lineage>
</organism>
<dbReference type="EMBL" id="VDFR01000084">
    <property type="protein sequence ID" value="TNC43171.1"/>
    <property type="molecule type" value="Genomic_DNA"/>
</dbReference>
<dbReference type="EMBL" id="VDFR01000102">
    <property type="protein sequence ID" value="TNC41813.1"/>
    <property type="molecule type" value="Genomic_DNA"/>
</dbReference>
<comment type="caution">
    <text evidence="3">The sequence shown here is derived from an EMBL/GenBank/DDBJ whole genome shotgun (WGS) entry which is preliminary data.</text>
</comment>
<protein>
    <submittedName>
        <fullName evidence="3">Molybdopterin-guanine dinucleotide biosynthesis protein MobA</fullName>
    </submittedName>
</protein>
<dbReference type="AlphaFoldDB" id="A0A5C4MMA9"/>
<reference evidence="3 4" key="1">
    <citation type="submission" date="2019-05" db="EMBL/GenBank/DDBJ databases">
        <title>Mumia sp. nov., isolated from the intestinal contents of plateau pika (Ochotona curzoniae) in the Qinghai-Tibet plateau of China.</title>
        <authorList>
            <person name="Tian Z."/>
        </authorList>
    </citation>
    <scope>NUCLEOTIDE SEQUENCE [LARGE SCALE GENOMIC DNA]</scope>
    <source>
        <strain evidence="4">527</strain>
        <strain evidence="3">Z527</strain>
    </source>
</reference>
<feature type="domain" description="DUF6457" evidence="1">
    <location>
        <begin position="8"/>
        <end position="85"/>
    </location>
</feature>
<name>A0A5C4MMA9_9ACTN</name>
<proteinExistence type="predicted"/>
<gene>
    <name evidence="3" type="ORF">FHE65_18935</name>
    <name evidence="2" type="ORF">FHE65_21875</name>
</gene>
<dbReference type="Proteomes" id="UP000306740">
    <property type="component" value="Unassembled WGS sequence"/>
</dbReference>
<evidence type="ECO:0000313" key="4">
    <source>
        <dbReference type="Proteomes" id="UP000306740"/>
    </source>
</evidence>